<dbReference type="Proteomes" id="UP001054846">
    <property type="component" value="Chromosome"/>
</dbReference>
<dbReference type="EMBL" id="CP063845">
    <property type="protein sequence ID" value="UFP94735.1"/>
    <property type="molecule type" value="Genomic_DNA"/>
</dbReference>
<sequence length="816" mass="88524">MADRLEYALPEDATCLLSEDGSQLTPRLAAALSARGWRVVVLAWAEAAGPALPAGIERVVVPTPGERDIQAVLAAIRSRCGTVRAFVHLHPPLPMVERGTVAFLPSEAALIEGVFYLAKHLKSALEEAARSARSCFMTVARLDGRLGVEHSRPCSALAGGLFGLSKSLHKEWPNVYCRAVDLCPDLAVDAAVDCLLAELDDPDRRLVEVGQTGEQRTTLTCAPEEDGGEPAVAPVAPLGSHSVLLVSGGARGITAQCVVHLAKLYRCRFVLLGRSAIDGPEPPWAADGHGEQQLQERLLAHLAARGDKPEPRKMRRDLDALLARREVAATLEAVERAGAKAFYYSVDVSDPLALEAVIRSATAQAGPITGLIHGAGNIADKRIEHKTEQDFQRVYGAKVAGLANLLRWVPAGQLEQLILFSSVVGFFGNIGQSDYAIANEILNKVAHEVKYHHPDCHVTAIDWGAWDGGMVTPELIRAYRQQNLPLPRIAIETGVGLLAGQLLPKRREQVQVVIGEPLAPAAPQAPLCEQRHWRIARRMSLAGNPFVRDHRIGEHPVLPSMCAAGWMVDGCEQLFAGYRCLQLQDFRVLKGIVFDGGEPQTLYLDIAEPGQRQSGRIELDALILSQAGPGPARRHFSGRAILLAELPSSTQSHRSDGAREGSFAVAPLYEDGTLFHGPSFRGLEAVLSLDARRVEVRCRVWPPDAACQGQFPARAFNPYILDQLLQAALIFVQHHHRQGCLPARVECIEQFRSPAFGEVFTIDFECTAHSEAGVVGEAAAYDAGGRLCVRMQGMHLTMGPQLKSLFARSGRARWKA</sequence>
<proteinExistence type="predicted"/>
<dbReference type="Gene3D" id="3.10.129.110">
    <property type="entry name" value="Polyketide synthase dehydratase"/>
    <property type="match status" value="1"/>
</dbReference>
<dbReference type="InterPro" id="IPR036291">
    <property type="entry name" value="NAD(P)-bd_dom_sf"/>
</dbReference>
<dbReference type="PANTHER" id="PTHR43074:SF1">
    <property type="entry name" value="BETA-KETOACYL SYNTHASE FAMILY PROTEIN-RELATED"/>
    <property type="match status" value="1"/>
</dbReference>
<reference evidence="3 4" key="1">
    <citation type="journal article" date="2021" name="Genome Biol. Evol.">
        <title>Complete Genome Sequencing of a Novel Gloeobacter Species from a Waterfall Cave in Mexico.</title>
        <authorList>
            <person name="Saw J.H."/>
            <person name="Cardona T."/>
            <person name="Montejano G."/>
        </authorList>
    </citation>
    <scope>NUCLEOTIDE SEQUENCE [LARGE SCALE GENOMIC DNA]</scope>
    <source>
        <strain evidence="3">MG652769</strain>
    </source>
</reference>
<dbReference type="PROSITE" id="PS52019">
    <property type="entry name" value="PKS_MFAS_DH"/>
    <property type="match status" value="1"/>
</dbReference>
<evidence type="ECO:0000259" key="2">
    <source>
        <dbReference type="PROSITE" id="PS52019"/>
    </source>
</evidence>
<dbReference type="InterPro" id="IPR020807">
    <property type="entry name" value="PKS_DH"/>
</dbReference>
<dbReference type="CDD" id="cd08953">
    <property type="entry name" value="KR_2_SDR_x"/>
    <property type="match status" value="1"/>
</dbReference>
<accession>A0ABY3PM92</accession>
<dbReference type="Pfam" id="PF21089">
    <property type="entry name" value="PKS_DH_N"/>
    <property type="match status" value="1"/>
</dbReference>
<evidence type="ECO:0000256" key="1">
    <source>
        <dbReference type="PROSITE-ProRule" id="PRU01363"/>
    </source>
</evidence>
<dbReference type="InterPro" id="IPR042104">
    <property type="entry name" value="PKS_dehydratase_sf"/>
</dbReference>
<dbReference type="InterPro" id="IPR057326">
    <property type="entry name" value="KR_dom"/>
</dbReference>
<dbReference type="RefSeq" id="WP_230841791.1">
    <property type="nucleotide sequence ID" value="NZ_CP063845.1"/>
</dbReference>
<organism evidence="3 4">
    <name type="scientific">Gloeobacter morelensis MG652769</name>
    <dbReference type="NCBI Taxonomy" id="2781736"/>
    <lineage>
        <taxon>Bacteria</taxon>
        <taxon>Bacillati</taxon>
        <taxon>Cyanobacteriota</taxon>
        <taxon>Cyanophyceae</taxon>
        <taxon>Gloeobacterales</taxon>
        <taxon>Gloeobacteraceae</taxon>
        <taxon>Gloeobacter</taxon>
        <taxon>Gloeobacter morelensis</taxon>
    </lineage>
</organism>
<dbReference type="InterPro" id="IPR049900">
    <property type="entry name" value="PKS_mFAS_DH"/>
</dbReference>
<evidence type="ECO:0000313" key="4">
    <source>
        <dbReference type="Proteomes" id="UP001054846"/>
    </source>
</evidence>
<dbReference type="SUPFAM" id="SSF51735">
    <property type="entry name" value="NAD(P)-binding Rossmann-fold domains"/>
    <property type="match status" value="2"/>
</dbReference>
<dbReference type="SMART" id="SM00822">
    <property type="entry name" value="PKS_KR"/>
    <property type="match status" value="1"/>
</dbReference>
<name>A0ABY3PM92_9CYAN</name>
<dbReference type="InterPro" id="IPR049552">
    <property type="entry name" value="PKS_DH_N"/>
</dbReference>
<gene>
    <name evidence="3" type="ORF">ISF26_00305</name>
</gene>
<dbReference type="Pfam" id="PF08659">
    <property type="entry name" value="KR"/>
    <property type="match status" value="1"/>
</dbReference>
<keyword evidence="4" id="KW-1185">Reference proteome</keyword>
<protein>
    <submittedName>
        <fullName evidence="3">SDR family NAD(P)-dependent oxidoreductase</fullName>
    </submittedName>
</protein>
<dbReference type="PANTHER" id="PTHR43074">
    <property type="entry name" value="OMEGA-3 POLYUNSATURATED FATTY ACID SYNTHASE PFAB-RELATED"/>
    <property type="match status" value="1"/>
</dbReference>
<dbReference type="InterPro" id="IPR049551">
    <property type="entry name" value="PKS_DH_C"/>
</dbReference>
<dbReference type="SMART" id="SM00826">
    <property type="entry name" value="PKS_DH"/>
    <property type="match status" value="1"/>
</dbReference>
<dbReference type="InterPro" id="IPR052568">
    <property type="entry name" value="PKS-FAS_Synthase"/>
</dbReference>
<feature type="domain" description="PKS/mFAS DH" evidence="2">
    <location>
        <begin position="511"/>
        <end position="805"/>
    </location>
</feature>
<feature type="active site" description="Proton donor; for dehydratase activity" evidence="1">
    <location>
        <position position="722"/>
    </location>
</feature>
<dbReference type="InterPro" id="IPR013968">
    <property type="entry name" value="PKS_KR"/>
</dbReference>
<feature type="active site" description="Proton acceptor; for dehydratase activity" evidence="1">
    <location>
        <position position="550"/>
    </location>
</feature>
<dbReference type="Pfam" id="PF14765">
    <property type="entry name" value="PS-DH"/>
    <property type="match status" value="1"/>
</dbReference>
<feature type="region of interest" description="N-terminal hotdog fold" evidence="1">
    <location>
        <begin position="511"/>
        <end position="647"/>
    </location>
</feature>
<dbReference type="Gene3D" id="3.40.50.720">
    <property type="entry name" value="NAD(P)-binding Rossmann-like Domain"/>
    <property type="match status" value="1"/>
</dbReference>
<feature type="region of interest" description="C-terminal hotdog fold" evidence="1">
    <location>
        <begin position="660"/>
        <end position="805"/>
    </location>
</feature>
<evidence type="ECO:0000313" key="3">
    <source>
        <dbReference type="EMBL" id="UFP94735.1"/>
    </source>
</evidence>